<keyword evidence="1" id="KW-0175">Coiled coil</keyword>
<dbReference type="InParanoid" id="T1HGH1"/>
<evidence type="ECO:0000313" key="3">
    <source>
        <dbReference type="EnsemblMetazoa" id="RPRC003144-PA"/>
    </source>
</evidence>
<feature type="region of interest" description="Disordered" evidence="2">
    <location>
        <begin position="419"/>
        <end position="470"/>
    </location>
</feature>
<evidence type="ECO:0000256" key="2">
    <source>
        <dbReference type="SAM" id="MobiDB-lite"/>
    </source>
</evidence>
<dbReference type="eggNOG" id="ENOG502RTF9">
    <property type="taxonomic scope" value="Eukaryota"/>
</dbReference>
<reference evidence="3" key="1">
    <citation type="submission" date="2015-05" db="UniProtKB">
        <authorList>
            <consortium name="EnsemblMetazoa"/>
        </authorList>
    </citation>
    <scope>IDENTIFICATION</scope>
</reference>
<sequence>EKKVVELEAELEQVRQDKLKLEESIKKLERERDQEIQLIRQALDATLTEQEAMEVRYKKEFEQLRSLNSNREVQMLDDFEWKLREVERLGKKKLADTEKDLTEKVKELTTKLNKAEQELAQVAHLQLCEIELKQLRTTAHEHRKNLRTVTRQLEDLQVDEKILQEEVSRLRIAVDREKAQIIALQNSHKDEIAEKDRKTQFKLQVQMNQINSEWEEKLKRELARLKSDLEKVFREEKMLAVETEKRIKEHEITNHRQIWEKKLEDIKMEIDNYKKRLEEKEEKHRLEMESAQTHSDRDVLDLRRKMDKLDMQYQEKIEKLQEAHEKEILVVKQECEKKIQQCESSVQMQMGTTRTTLELVKQQMANECEMRIEQLKRIHQEQLEDQWEQMQLGKEAEIKQLEEEHRKALELLEKKLEEYKKRNNDRSEAVTPSLKKQPSKETSVHSQTKEEEKQISNELSNREQMRLKRT</sequence>
<name>T1HGH1_RHOPR</name>
<dbReference type="Proteomes" id="UP000015103">
    <property type="component" value="Unassembled WGS sequence"/>
</dbReference>
<evidence type="ECO:0000313" key="4">
    <source>
        <dbReference type="Proteomes" id="UP000015103"/>
    </source>
</evidence>
<dbReference type="OMA" id="MESAQTH"/>
<protein>
    <submittedName>
        <fullName evidence="3">Uncharacterized protein</fullName>
    </submittedName>
</protein>
<dbReference type="VEuPathDB" id="VectorBase:RPRC003144"/>
<keyword evidence="4" id="KW-1185">Reference proteome</keyword>
<dbReference type="HOGENOM" id="CLU_046373_0_0_1"/>
<feature type="coiled-coil region" evidence="1">
    <location>
        <begin position="4"/>
        <end position="45"/>
    </location>
</feature>
<proteinExistence type="predicted"/>
<feature type="coiled-coil region" evidence="1">
    <location>
        <begin position="91"/>
        <end position="180"/>
    </location>
</feature>
<accession>T1HGH1</accession>
<evidence type="ECO:0000256" key="1">
    <source>
        <dbReference type="SAM" id="Coils"/>
    </source>
</evidence>
<organism evidence="3 4">
    <name type="scientific">Rhodnius prolixus</name>
    <name type="common">Triatomid bug</name>
    <dbReference type="NCBI Taxonomy" id="13249"/>
    <lineage>
        <taxon>Eukaryota</taxon>
        <taxon>Metazoa</taxon>
        <taxon>Ecdysozoa</taxon>
        <taxon>Arthropoda</taxon>
        <taxon>Hexapoda</taxon>
        <taxon>Insecta</taxon>
        <taxon>Pterygota</taxon>
        <taxon>Neoptera</taxon>
        <taxon>Paraneoptera</taxon>
        <taxon>Hemiptera</taxon>
        <taxon>Heteroptera</taxon>
        <taxon>Panheteroptera</taxon>
        <taxon>Cimicomorpha</taxon>
        <taxon>Reduviidae</taxon>
        <taxon>Triatominae</taxon>
        <taxon>Rhodnius</taxon>
    </lineage>
</organism>
<dbReference type="EnsemblMetazoa" id="RPRC003144-RA">
    <property type="protein sequence ID" value="RPRC003144-PA"/>
    <property type="gene ID" value="RPRC003144"/>
</dbReference>
<feature type="coiled-coil region" evidence="1">
    <location>
        <begin position="215"/>
        <end position="326"/>
    </location>
</feature>
<dbReference type="STRING" id="13249.T1HGH1"/>
<feature type="compositionally biased region" description="Basic and acidic residues" evidence="2">
    <location>
        <begin position="438"/>
        <end position="470"/>
    </location>
</feature>
<dbReference type="EMBL" id="ACPB03021671">
    <property type="status" value="NOT_ANNOTATED_CDS"/>
    <property type="molecule type" value="Genomic_DNA"/>
</dbReference>
<dbReference type="AlphaFoldDB" id="T1HGH1"/>
<feature type="compositionally biased region" description="Basic and acidic residues" evidence="2">
    <location>
        <begin position="419"/>
        <end position="428"/>
    </location>
</feature>